<keyword evidence="10" id="KW-1185">Reference proteome</keyword>
<dbReference type="SUPFAM" id="SSF56801">
    <property type="entry name" value="Acetyl-CoA synthetase-like"/>
    <property type="match status" value="1"/>
</dbReference>
<evidence type="ECO:0000313" key="10">
    <source>
        <dbReference type="Proteomes" id="UP000036356"/>
    </source>
</evidence>
<feature type="domain" description="AMP-dependent synthetase/ligase" evidence="7">
    <location>
        <begin position="7"/>
        <end position="381"/>
    </location>
</feature>
<dbReference type="InterPro" id="IPR010071">
    <property type="entry name" value="AA_adenyl_dom"/>
</dbReference>
<dbReference type="InterPro" id="IPR042099">
    <property type="entry name" value="ANL_N_sf"/>
</dbReference>
<dbReference type="RefSeq" id="WP_047811705.1">
    <property type="nucleotide sequence ID" value="NZ_LDZY01000017.1"/>
</dbReference>
<dbReference type="InterPro" id="IPR025110">
    <property type="entry name" value="AMP-bd_C"/>
</dbReference>
<dbReference type="PROSITE" id="PS00455">
    <property type="entry name" value="AMP_BINDING"/>
    <property type="match status" value="1"/>
</dbReference>
<dbReference type="GO" id="GO:0005524">
    <property type="term" value="F:ATP binding"/>
    <property type="evidence" value="ECO:0007669"/>
    <property type="project" value="UniProtKB-KW"/>
</dbReference>
<dbReference type="Gene3D" id="3.40.50.12780">
    <property type="entry name" value="N-terminal domain of ligase-like"/>
    <property type="match status" value="1"/>
</dbReference>
<protein>
    <submittedName>
        <fullName evidence="9">D-alanine--poly(Phosphoribitol) ligase subunit 1</fullName>
        <ecNumber evidence="9">6.1.1.13</ecNumber>
    </submittedName>
</protein>
<evidence type="ECO:0000259" key="7">
    <source>
        <dbReference type="Pfam" id="PF00501"/>
    </source>
</evidence>
<organism evidence="9 10">
    <name type="scientific">Desulfosporosinus acididurans</name>
    <dbReference type="NCBI Taxonomy" id="476652"/>
    <lineage>
        <taxon>Bacteria</taxon>
        <taxon>Bacillati</taxon>
        <taxon>Bacillota</taxon>
        <taxon>Clostridia</taxon>
        <taxon>Eubacteriales</taxon>
        <taxon>Desulfitobacteriaceae</taxon>
        <taxon>Desulfosporosinus</taxon>
    </lineage>
</organism>
<name>A0A0J1FMC9_9FIRM</name>
<dbReference type="GO" id="GO:0016874">
    <property type="term" value="F:ligase activity"/>
    <property type="evidence" value="ECO:0007669"/>
    <property type="project" value="UniProtKB-KW"/>
</dbReference>
<dbReference type="NCBIfam" id="NF003417">
    <property type="entry name" value="PRK04813.1"/>
    <property type="match status" value="1"/>
</dbReference>
<dbReference type="CDD" id="cd05945">
    <property type="entry name" value="DltA"/>
    <property type="match status" value="1"/>
</dbReference>
<dbReference type="Gene3D" id="3.30.300.30">
    <property type="match status" value="1"/>
</dbReference>
<evidence type="ECO:0000256" key="3">
    <source>
        <dbReference type="ARBA" id="ARBA00022741"/>
    </source>
</evidence>
<evidence type="ECO:0000256" key="2">
    <source>
        <dbReference type="ARBA" id="ARBA00022598"/>
    </source>
</evidence>
<dbReference type="EMBL" id="LDZY01000017">
    <property type="protein sequence ID" value="KLU64113.1"/>
    <property type="molecule type" value="Genomic_DNA"/>
</dbReference>
<keyword evidence="1" id="KW-0963">Cytoplasm</keyword>
<evidence type="ECO:0000256" key="4">
    <source>
        <dbReference type="ARBA" id="ARBA00022840"/>
    </source>
</evidence>
<keyword evidence="3" id="KW-0547">Nucleotide-binding</keyword>
<dbReference type="PANTHER" id="PTHR45398">
    <property type="match status" value="1"/>
</dbReference>
<dbReference type="STRING" id="476652.DEAC_c39280"/>
<comment type="function">
    <text evidence="5">Catalyzes the first step in the D-alanylation of lipoteichoic acid (LTA), the activation of D-alanine and its transfer onto the D-alanyl carrier protein (Dcp) DltC. In an ATP-dependent two-step reaction, forms a high energy D-alanyl-AMP intermediate, followed by transfer of the D-alanyl residue as a thiol ester to the phosphopantheinyl prosthetic group of the Dcp. D-alanylation of LTA plays an important role in modulating the properties of the cell wall in Gram-positive bacteria, influencing the net charge of the cell wall.</text>
</comment>
<evidence type="ECO:0000256" key="1">
    <source>
        <dbReference type="ARBA" id="ARBA00022490"/>
    </source>
</evidence>
<gene>
    <name evidence="9" type="primary">dltA</name>
    <name evidence="9" type="ORF">DEAC_c39280</name>
</gene>
<comment type="caution">
    <text evidence="9">The sequence shown here is derived from an EMBL/GenBank/DDBJ whole genome shotgun (WGS) entry which is preliminary data.</text>
</comment>
<dbReference type="InterPro" id="IPR020845">
    <property type="entry name" value="AMP-binding_CS"/>
</dbReference>
<evidence type="ECO:0000313" key="9">
    <source>
        <dbReference type="EMBL" id="KLU64113.1"/>
    </source>
</evidence>
<dbReference type="AlphaFoldDB" id="A0A0J1FMC9"/>
<dbReference type="Proteomes" id="UP000036356">
    <property type="component" value="Unassembled WGS sequence"/>
</dbReference>
<comment type="similarity">
    <text evidence="6">Belongs to the ATP-dependent AMP-binding enzyme family. DltA subfamily.</text>
</comment>
<dbReference type="InterPro" id="IPR045851">
    <property type="entry name" value="AMP-bd_C_sf"/>
</dbReference>
<dbReference type="Pfam" id="PF13193">
    <property type="entry name" value="AMP-binding_C"/>
    <property type="match status" value="1"/>
</dbReference>
<dbReference type="InterPro" id="IPR044507">
    <property type="entry name" value="DltA-like"/>
</dbReference>
<dbReference type="PANTHER" id="PTHR45398:SF1">
    <property type="entry name" value="ENZYME, PUTATIVE (JCVI)-RELATED"/>
    <property type="match status" value="1"/>
</dbReference>
<sequence>MLLQQIDQWAKSAPLRLAHRYKEQVLTYADLKTYSDVLAYWLFQKATRNSGTKRPIIIYGHKESEMLVFFLACIKAGHPYIPIDKSIPTDRILKIIESSGAELILSPTTLPQKMKVKSLIYLDNLHLPAIFDLAPQNAKPQSEWQIGIDDVWYIIFTSGSTGEPKGVQITQRSLESFVAWVNRDYLPEQQKEIFLNQAPFSFDLSVLDLYMSLSNGGTLWSVDQEQISNPKDLFYSLHESQISYWISTPSFAEICLMDPNFTEELLPKLRYFLFCGEVLPNNVALRLLERFPQAKVINLYGPTECTVAVTGVNITAEILKRPGPLPVGQSSADCQILICDPDALDKVNSAVSSQEHLQSLLKPGESGEIVISGPNVSIGYLNHSELTKRVFFKWTKNGISQQAYRTGDIGYWLNGKLYYTGRRDFQIKLHGYRIELGEIEEQLRKLPEVENAVVIPIVRRNKNAALQAFVKLSNNFKGFTKEPESIKQEMGQQIRLKLGQILPAYMLPQRYSFIESIPLTMNGKVDRKALQGG</sequence>
<dbReference type="PATRIC" id="fig|476652.3.peg.4158"/>
<accession>A0A0J1FMC9</accession>
<dbReference type="FunFam" id="3.30.300.30:FF:000012">
    <property type="entry name" value="D-alanine--D-alanyl carrier protein ligase"/>
    <property type="match status" value="1"/>
</dbReference>
<evidence type="ECO:0000256" key="5">
    <source>
        <dbReference type="ARBA" id="ARBA00054605"/>
    </source>
</evidence>
<dbReference type="EC" id="6.1.1.13" evidence="9"/>
<dbReference type="NCBIfam" id="TIGR01733">
    <property type="entry name" value="AA-adenyl-dom"/>
    <property type="match status" value="1"/>
</dbReference>
<feature type="domain" description="AMP-binding enzyme C-terminal" evidence="8">
    <location>
        <begin position="438"/>
        <end position="524"/>
    </location>
</feature>
<keyword evidence="4" id="KW-0067">ATP-binding</keyword>
<evidence type="ECO:0000256" key="6">
    <source>
        <dbReference type="ARBA" id="ARBA00061336"/>
    </source>
</evidence>
<reference evidence="9 10" key="1">
    <citation type="submission" date="2015-06" db="EMBL/GenBank/DDBJ databases">
        <title>Draft genome of the moderately acidophilic sulfate reducer Candidatus Desulfosporosinus acididurans strain M1.</title>
        <authorList>
            <person name="Poehlein A."/>
            <person name="Petzsch P."/>
            <person name="Johnson B.D."/>
            <person name="Schloemann M."/>
            <person name="Daniel R."/>
            <person name="Muehling M."/>
        </authorList>
    </citation>
    <scope>NUCLEOTIDE SEQUENCE [LARGE SCALE GENOMIC DNA]</scope>
    <source>
        <strain evidence="9 10">M1</strain>
    </source>
</reference>
<proteinExistence type="inferred from homology"/>
<evidence type="ECO:0000259" key="8">
    <source>
        <dbReference type="Pfam" id="PF13193"/>
    </source>
</evidence>
<dbReference type="Pfam" id="PF00501">
    <property type="entry name" value="AMP-binding"/>
    <property type="match status" value="1"/>
</dbReference>
<dbReference type="InterPro" id="IPR000873">
    <property type="entry name" value="AMP-dep_synth/lig_dom"/>
</dbReference>
<keyword evidence="2 9" id="KW-0436">Ligase</keyword>